<feature type="signal peptide" evidence="1">
    <location>
        <begin position="1"/>
        <end position="17"/>
    </location>
</feature>
<dbReference type="OrthoDB" id="10544251at2759"/>
<reference evidence="4" key="3">
    <citation type="submission" date="2025-04" db="UniProtKB">
        <authorList>
            <consortium name="RefSeq"/>
        </authorList>
    </citation>
    <scope>IDENTIFICATION</scope>
    <source>
        <strain evidence="4">CBS 304.34</strain>
    </source>
</reference>
<protein>
    <submittedName>
        <fullName evidence="2 4">Uncharacterized protein</fullName>
    </submittedName>
</protein>
<dbReference type="AlphaFoldDB" id="A0A6A6Y4C6"/>
<keyword evidence="3" id="KW-1185">Reference proteome</keyword>
<reference evidence="2 4" key="1">
    <citation type="journal article" date="2020" name="Stud. Mycol.">
        <title>101 Dothideomycetes genomes: a test case for predicting lifestyles and emergence of pathogens.</title>
        <authorList>
            <person name="Haridas S."/>
            <person name="Albert R."/>
            <person name="Binder M."/>
            <person name="Bloem J."/>
            <person name="Labutti K."/>
            <person name="Salamov A."/>
            <person name="Andreopoulos B."/>
            <person name="Baker S."/>
            <person name="Barry K."/>
            <person name="Bills G."/>
            <person name="Bluhm B."/>
            <person name="Cannon C."/>
            <person name="Castanera R."/>
            <person name="Culley D."/>
            <person name="Daum C."/>
            <person name="Ezra D."/>
            <person name="Gonzalez J."/>
            <person name="Henrissat B."/>
            <person name="Kuo A."/>
            <person name="Liang C."/>
            <person name="Lipzen A."/>
            <person name="Lutzoni F."/>
            <person name="Magnuson J."/>
            <person name="Mondo S."/>
            <person name="Nolan M."/>
            <person name="Ohm R."/>
            <person name="Pangilinan J."/>
            <person name="Park H.-J."/>
            <person name="Ramirez L."/>
            <person name="Alfaro M."/>
            <person name="Sun H."/>
            <person name="Tritt A."/>
            <person name="Yoshinaga Y."/>
            <person name="Zwiers L.-H."/>
            <person name="Turgeon B."/>
            <person name="Goodwin S."/>
            <person name="Spatafora J."/>
            <person name="Crous P."/>
            <person name="Grigoriev I."/>
        </authorList>
    </citation>
    <scope>NUCLEOTIDE SEQUENCE</scope>
    <source>
        <strain evidence="2 4">CBS 304.34</strain>
    </source>
</reference>
<dbReference type="GeneID" id="54453834"/>
<evidence type="ECO:0000313" key="3">
    <source>
        <dbReference type="Proteomes" id="UP000504636"/>
    </source>
</evidence>
<evidence type="ECO:0000256" key="1">
    <source>
        <dbReference type="SAM" id="SignalP"/>
    </source>
</evidence>
<name>A0A6A6Y4C6_9PEZI</name>
<proteinExistence type="predicted"/>
<feature type="chain" id="PRO_5044628847" evidence="1">
    <location>
        <begin position="18"/>
        <end position="196"/>
    </location>
</feature>
<keyword evidence="1" id="KW-0732">Signal</keyword>
<reference evidence="4" key="2">
    <citation type="submission" date="2020-04" db="EMBL/GenBank/DDBJ databases">
        <authorList>
            <consortium name="NCBI Genome Project"/>
        </authorList>
    </citation>
    <scope>NUCLEOTIDE SEQUENCE</scope>
    <source>
        <strain evidence="4">CBS 304.34</strain>
    </source>
</reference>
<organism evidence="2">
    <name type="scientific">Mytilinidion resinicola</name>
    <dbReference type="NCBI Taxonomy" id="574789"/>
    <lineage>
        <taxon>Eukaryota</taxon>
        <taxon>Fungi</taxon>
        <taxon>Dikarya</taxon>
        <taxon>Ascomycota</taxon>
        <taxon>Pezizomycotina</taxon>
        <taxon>Dothideomycetes</taxon>
        <taxon>Pleosporomycetidae</taxon>
        <taxon>Mytilinidiales</taxon>
        <taxon>Mytilinidiaceae</taxon>
        <taxon>Mytilinidion</taxon>
    </lineage>
</organism>
<evidence type="ECO:0000313" key="2">
    <source>
        <dbReference type="EMBL" id="KAF2803656.1"/>
    </source>
</evidence>
<dbReference type="EMBL" id="MU003717">
    <property type="protein sequence ID" value="KAF2803656.1"/>
    <property type="molecule type" value="Genomic_DNA"/>
</dbReference>
<accession>A0A6A6Y4C6</accession>
<sequence length="196" mass="21384">MKALQHLLLSFAALAAAVDTTIQPHCNSGGLSRQNEDVAVGAILAACQQNWAKDCDIKKENHNMRCYSKTSNPPGDVQEGCAEFNNAGKGDQTKMYWHLAVHYIPDSGSDANDKNIRLPMASCIAGLSQLVLNCDKGGDVSITDFDGLRWMFTADPQAGDCPDSYKYKITPLDLGKIFLLICFVFEIRLLVGLLSL</sequence>
<dbReference type="RefSeq" id="XP_033570620.1">
    <property type="nucleotide sequence ID" value="XM_033712941.1"/>
</dbReference>
<gene>
    <name evidence="2 4" type="ORF">BDZ99DRAFT_168610</name>
</gene>
<evidence type="ECO:0000313" key="4">
    <source>
        <dbReference type="RefSeq" id="XP_033570620.1"/>
    </source>
</evidence>
<dbReference type="Proteomes" id="UP000504636">
    <property type="component" value="Unplaced"/>
</dbReference>